<dbReference type="OrthoDB" id="5367052at2759"/>
<dbReference type="InParanoid" id="A0A507BHH0"/>
<evidence type="ECO:0000313" key="4">
    <source>
        <dbReference type="Proteomes" id="UP000319257"/>
    </source>
</evidence>
<dbReference type="GeneID" id="41978942"/>
<sequence length="1200" mass="131438">MSSARDPTSRLRAGLNPLLTTSLGVGGYHNQAGTPVSAVSYTSNTPFSAQTPVSAIQPYNPQEWMGSPLVAADQRQHALMDAQQSPPPPPPYSPPRSQRPVSVAYESPAANTSACRAPLPGSLRPSPESNANPAFAPPPGSSGRGASRDRRFGLPSFGRRREEQAITPPDIQPPRQMPTSITSSRQQPVPLTLQIPQTRPAEAPQNAPPGSRRAVSTPATITPTSARSRSASQLRWEPGMPLPPPPPGPPPASSRSQSASRPSSGSEPIVSPPTRRPPPSGVAELGPVPPTPADWVDDSDARSRSPAQTSTEESISSVGSPSSSQDHSASGSSPAGGLARTGAVRGEKTLLARRNESRTRHGVRGSIDGSLEGHRLSEIVIPPSGGLTRKLTINKSTPRSGRGNQETPQSGDSASLEYYPDSRNITPRATGSSQAETHPGTPTPPFSPHPQKPYAANAGPSGQIAPKALPTPPPHTRSASSSQTRLTLEPIAPGPQSPRLVTKESVVKQSPEQFCRGTIERYKAFAHKETAAADDAERVRLFADFIVNESRIRRERYSTAIGAMGSEIFDLTRDLFRPMAARRESVNSQISAPEFTPQSSEPSRSHRGSFGSVSREAGPSSGPSSAPASANLPPLSPVTGPQNQGNYQSNYMPSLSPILSMSVSDNVDEDDSRGRPSSRWWETDSNGVPGGRLERSKRESKYMGVPKEAREALQWMDRPSSFASSSKRDSTGEYPPEKTGWHDQLQENISTPKSHLRNSLVSSISSPNTPNASHMDVSRLVTLPPPYPRHHPAVNNNHPELTSIRTAVRAISDFSEIEATNERFKQKSKAMREEAAEAAKKRKQELRMNLQREISCGNMSYSEAAAIESDSNDAEKGQLKELERKDFDHFQNAVVMPLNELLTARIAKATELFDELRGRLFVETRQANPNMPQEEGDEQPELLEKLTLLKWIFEARETLHRAIYDLLSDRNDRYKEMIITPYRLAGNEEKMASAEAFFAEDAAKRALAFSEEVFRRTQEFRDVVEESAMRGVEVQLSAFWDLAPPLKRVLDKIPQDLQGFHIQIPADEYDETPSYRQHPMQYLFSLLLHAEKSSYQFIESQTNLLCLLHQVKEALATAKAMVMEKEGRDRSRVEETRREEERRLTDDLKEKVRVVQEQWSDALGGTIGGVKERLGEWLLETGGWDESLEDEGVGASGVRF</sequence>
<evidence type="ECO:0000256" key="2">
    <source>
        <dbReference type="SAM" id="MobiDB-lite"/>
    </source>
</evidence>
<feature type="compositionally biased region" description="Low complexity" evidence="2">
    <location>
        <begin position="617"/>
        <end position="633"/>
    </location>
</feature>
<organism evidence="3 4">
    <name type="scientific">Thyridium curvatum</name>
    <dbReference type="NCBI Taxonomy" id="1093900"/>
    <lineage>
        <taxon>Eukaryota</taxon>
        <taxon>Fungi</taxon>
        <taxon>Dikarya</taxon>
        <taxon>Ascomycota</taxon>
        <taxon>Pezizomycotina</taxon>
        <taxon>Sordariomycetes</taxon>
        <taxon>Sordariomycetidae</taxon>
        <taxon>Thyridiales</taxon>
        <taxon>Thyridiaceae</taxon>
        <taxon>Thyridium</taxon>
    </lineage>
</organism>
<feature type="compositionally biased region" description="Pro residues" evidence="2">
    <location>
        <begin position="441"/>
        <end position="451"/>
    </location>
</feature>
<keyword evidence="4" id="KW-1185">Reference proteome</keyword>
<reference evidence="3 4" key="1">
    <citation type="submission" date="2019-06" db="EMBL/GenBank/DDBJ databases">
        <title>Draft genome sequence of the filamentous fungus Phialemoniopsis curvata isolated from diesel fuel.</title>
        <authorList>
            <person name="Varaljay V.A."/>
            <person name="Lyon W.J."/>
            <person name="Crouch A.L."/>
            <person name="Drake C.E."/>
            <person name="Hollomon J.M."/>
            <person name="Nadeau L.J."/>
            <person name="Nunn H.S."/>
            <person name="Stevenson B.S."/>
            <person name="Bojanowski C.L."/>
            <person name="Crookes-Goodson W.J."/>
        </authorList>
    </citation>
    <scope>NUCLEOTIDE SEQUENCE [LARGE SCALE GENOMIC DNA]</scope>
    <source>
        <strain evidence="3 4">D216</strain>
    </source>
</reference>
<feature type="compositionally biased region" description="Polar residues" evidence="2">
    <location>
        <begin position="639"/>
        <end position="665"/>
    </location>
</feature>
<dbReference type="AlphaFoldDB" id="A0A507BHH0"/>
<keyword evidence="1" id="KW-0175">Coiled coil</keyword>
<proteinExistence type="predicted"/>
<feature type="coiled-coil region" evidence="1">
    <location>
        <begin position="1123"/>
        <end position="1158"/>
    </location>
</feature>
<name>A0A507BHH0_9PEZI</name>
<feature type="compositionally biased region" description="Polar residues" evidence="2">
    <location>
        <begin position="391"/>
        <end position="413"/>
    </location>
</feature>
<accession>A0A507BHH0</accession>
<feature type="compositionally biased region" description="Pro residues" evidence="2">
    <location>
        <begin position="85"/>
        <end position="94"/>
    </location>
</feature>
<feature type="compositionally biased region" description="Polar residues" evidence="2">
    <location>
        <begin position="586"/>
        <end position="602"/>
    </location>
</feature>
<feature type="compositionally biased region" description="Polar residues" evidence="2">
    <location>
        <begin position="423"/>
        <end position="436"/>
    </location>
</feature>
<feature type="region of interest" description="Disordered" evidence="2">
    <location>
        <begin position="753"/>
        <end position="774"/>
    </location>
</feature>
<comment type="caution">
    <text evidence="3">The sequence shown here is derived from an EMBL/GenBank/DDBJ whole genome shotgun (WGS) entry which is preliminary data.</text>
</comment>
<feature type="compositionally biased region" description="Polar residues" evidence="2">
    <location>
        <begin position="477"/>
        <end position="486"/>
    </location>
</feature>
<protein>
    <submittedName>
        <fullName evidence="3">Uncharacterized protein</fullName>
    </submittedName>
</protein>
<dbReference type="STRING" id="1093900.A0A507BHH0"/>
<feature type="compositionally biased region" description="Pro residues" evidence="2">
    <location>
        <begin position="240"/>
        <end position="252"/>
    </location>
</feature>
<feature type="compositionally biased region" description="Polar residues" evidence="2">
    <location>
        <begin position="177"/>
        <end position="197"/>
    </location>
</feature>
<feature type="region of interest" description="Disordered" evidence="2">
    <location>
        <begin position="1"/>
        <end position="39"/>
    </location>
</feature>
<feature type="region of interest" description="Disordered" evidence="2">
    <location>
        <begin position="79"/>
        <end position="501"/>
    </location>
</feature>
<feature type="compositionally biased region" description="Basic and acidic residues" evidence="2">
    <location>
        <begin position="726"/>
        <end position="741"/>
    </location>
</feature>
<evidence type="ECO:0000313" key="3">
    <source>
        <dbReference type="EMBL" id="TPX18816.1"/>
    </source>
</evidence>
<feature type="compositionally biased region" description="Basic and acidic residues" evidence="2">
    <location>
        <begin position="692"/>
        <end position="711"/>
    </location>
</feature>
<dbReference type="RefSeq" id="XP_031000527.1">
    <property type="nucleotide sequence ID" value="XM_031134231.1"/>
</dbReference>
<evidence type="ECO:0000256" key="1">
    <source>
        <dbReference type="SAM" id="Coils"/>
    </source>
</evidence>
<feature type="region of interest" description="Disordered" evidence="2">
    <location>
        <begin position="584"/>
        <end position="741"/>
    </location>
</feature>
<feature type="compositionally biased region" description="Low complexity" evidence="2">
    <location>
        <begin position="310"/>
        <end position="338"/>
    </location>
</feature>
<gene>
    <name evidence="3" type="ORF">E0L32_011495</name>
</gene>
<dbReference type="Proteomes" id="UP000319257">
    <property type="component" value="Unassembled WGS sequence"/>
</dbReference>
<feature type="compositionally biased region" description="Pro residues" evidence="2">
    <location>
        <begin position="270"/>
        <end position="280"/>
    </location>
</feature>
<feature type="compositionally biased region" description="Basic and acidic residues" evidence="2">
    <location>
        <begin position="345"/>
        <end position="359"/>
    </location>
</feature>
<dbReference type="EMBL" id="SKBQ01000108">
    <property type="protein sequence ID" value="TPX18816.1"/>
    <property type="molecule type" value="Genomic_DNA"/>
</dbReference>
<feature type="compositionally biased region" description="Low complexity" evidence="2">
    <location>
        <begin position="253"/>
        <end position="268"/>
    </location>
</feature>
<feature type="coiled-coil region" evidence="1">
    <location>
        <begin position="814"/>
        <end position="853"/>
    </location>
</feature>
<feature type="compositionally biased region" description="Polar residues" evidence="2">
    <location>
        <begin position="753"/>
        <end position="772"/>
    </location>
</feature>
<feature type="compositionally biased region" description="Polar residues" evidence="2">
    <location>
        <begin position="217"/>
        <end position="233"/>
    </location>
</feature>